<dbReference type="AlphaFoldDB" id="A0A7L4P8X2"/>
<evidence type="ECO:0000259" key="1">
    <source>
        <dbReference type="Pfam" id="PF04016"/>
    </source>
</evidence>
<feature type="domain" description="Putative heavy-metal chelation" evidence="1">
    <location>
        <begin position="108"/>
        <end position="223"/>
    </location>
</feature>
<dbReference type="OMA" id="THLASMK"/>
<dbReference type="SUPFAM" id="SSF159713">
    <property type="entry name" value="Dhaf3308-like"/>
    <property type="match status" value="1"/>
</dbReference>
<protein>
    <recommendedName>
        <fullName evidence="5">Heavy-metal chelation domain-containing protein</fullName>
    </recommendedName>
</protein>
<name>A0A7L4P8X2_9CREN</name>
<dbReference type="Gene3D" id="3.40.50.11590">
    <property type="match status" value="1"/>
</dbReference>
<accession>A0A7L4P8X2</accession>
<evidence type="ECO:0000259" key="2">
    <source>
        <dbReference type="Pfam" id="PF13938"/>
    </source>
</evidence>
<sequence length="246" mass="27408">MASRRPLVKAFAEKAVPLAEGLRIVDYCLCLKGGYVVVEGPKGKALGFAHIPHEDLHDLGEVRRPRLEEMPEFVTDLNPLNRVLGVAMMNAVSQYHLDATPGLVDPYLEEEPICLVGNMGPLAEKLRREGKEVWVFERSRELRWRAYSDVEEELLLPRCRTLVITGMTLLNFTLDRVLELSQGLNILTGPTAGVHPALVKGSRVHVLASMKFKIEVAVNHLKRGGYISLAIHSDLGVPYVVDLRNT</sequence>
<dbReference type="InterPro" id="IPR025251">
    <property type="entry name" value="DUF4213"/>
</dbReference>
<dbReference type="Pfam" id="PF13938">
    <property type="entry name" value="DUF4213"/>
    <property type="match status" value="1"/>
</dbReference>
<dbReference type="Proteomes" id="UP000554766">
    <property type="component" value="Unassembled WGS sequence"/>
</dbReference>
<organism evidence="3 4">
    <name type="scientific">Pyrobaculum arsenaticum</name>
    <dbReference type="NCBI Taxonomy" id="121277"/>
    <lineage>
        <taxon>Archaea</taxon>
        <taxon>Thermoproteota</taxon>
        <taxon>Thermoprotei</taxon>
        <taxon>Thermoproteales</taxon>
        <taxon>Thermoproteaceae</taxon>
        <taxon>Pyrobaculum</taxon>
    </lineage>
</organism>
<evidence type="ECO:0008006" key="5">
    <source>
        <dbReference type="Google" id="ProtNLM"/>
    </source>
</evidence>
<evidence type="ECO:0000313" key="4">
    <source>
        <dbReference type="Proteomes" id="UP000554766"/>
    </source>
</evidence>
<dbReference type="RefSeq" id="WP_011900752.1">
    <property type="nucleotide sequence ID" value="NZ_JAAVJF010000002.1"/>
</dbReference>
<dbReference type="EMBL" id="JAAVJF010000002">
    <property type="protein sequence ID" value="NYR15435.1"/>
    <property type="molecule type" value="Genomic_DNA"/>
</dbReference>
<proteinExistence type="predicted"/>
<dbReference type="InterPro" id="IPR007161">
    <property type="entry name" value="DUF364"/>
</dbReference>
<dbReference type="GeneID" id="5054663"/>
<dbReference type="Pfam" id="PF04016">
    <property type="entry name" value="DUF364"/>
    <property type="match status" value="1"/>
</dbReference>
<evidence type="ECO:0000313" key="3">
    <source>
        <dbReference type="EMBL" id="NYR15435.1"/>
    </source>
</evidence>
<reference evidence="3 4" key="1">
    <citation type="journal article" date="2020" name="Nat. Commun.">
        <title>The structures of two archaeal type IV pili illuminate evolutionary relationships.</title>
        <authorList>
            <person name="Wang F."/>
            <person name="Baquero D.P."/>
            <person name="Su Z."/>
            <person name="Beltran L.C."/>
            <person name="Prangishvili D."/>
            <person name="Krupovic M."/>
            <person name="Egelman E.H."/>
        </authorList>
    </citation>
    <scope>NUCLEOTIDE SEQUENCE [LARGE SCALE GENOMIC DNA]</scope>
    <source>
        <strain evidence="3 4">2GA</strain>
    </source>
</reference>
<gene>
    <name evidence="3" type="ORF">HC235_05625</name>
</gene>
<feature type="domain" description="DUF4213" evidence="2">
    <location>
        <begin position="15"/>
        <end position="93"/>
    </location>
</feature>
<keyword evidence="4" id="KW-1185">Reference proteome</keyword>
<comment type="caution">
    <text evidence="3">The sequence shown here is derived from an EMBL/GenBank/DDBJ whole genome shotgun (WGS) entry which is preliminary data.</text>
</comment>